<evidence type="ECO:0000256" key="1">
    <source>
        <dbReference type="SAM" id="MobiDB-lite"/>
    </source>
</evidence>
<feature type="compositionally biased region" description="Basic and acidic residues" evidence="1">
    <location>
        <begin position="45"/>
        <end position="59"/>
    </location>
</feature>
<dbReference type="AlphaFoldDB" id="A0A7W7ISS3"/>
<evidence type="ECO:0000313" key="2">
    <source>
        <dbReference type="EMBL" id="MBB4799648.1"/>
    </source>
</evidence>
<dbReference type="Proteomes" id="UP000539957">
    <property type="component" value="Unassembled WGS sequence"/>
</dbReference>
<feature type="region of interest" description="Disordered" evidence="1">
    <location>
        <begin position="31"/>
        <end position="59"/>
    </location>
</feature>
<gene>
    <name evidence="2" type="ORF">HNP32_003406</name>
</gene>
<organism evidence="2 3">
    <name type="scientific">Brevundimonas bullata</name>
    <dbReference type="NCBI Taxonomy" id="13160"/>
    <lineage>
        <taxon>Bacteria</taxon>
        <taxon>Pseudomonadati</taxon>
        <taxon>Pseudomonadota</taxon>
        <taxon>Alphaproteobacteria</taxon>
        <taxon>Caulobacterales</taxon>
        <taxon>Caulobacteraceae</taxon>
        <taxon>Brevundimonas</taxon>
    </lineage>
</organism>
<evidence type="ECO:0000313" key="3">
    <source>
        <dbReference type="Proteomes" id="UP000539957"/>
    </source>
</evidence>
<comment type="caution">
    <text evidence="2">The sequence shown here is derived from an EMBL/GenBank/DDBJ whole genome shotgun (WGS) entry which is preliminary data.</text>
</comment>
<name>A0A7W7ISS3_9CAUL</name>
<dbReference type="RefSeq" id="WP_184273281.1">
    <property type="nucleotide sequence ID" value="NZ_JACHKY010000006.1"/>
</dbReference>
<accession>A0A7W7ISS3</accession>
<reference evidence="2 3" key="1">
    <citation type="submission" date="2020-08" db="EMBL/GenBank/DDBJ databases">
        <title>Functional genomics of gut bacteria from endangered species of beetles.</title>
        <authorList>
            <person name="Carlos-Shanley C."/>
        </authorList>
    </citation>
    <scope>NUCLEOTIDE SEQUENCE [LARGE SCALE GENOMIC DNA]</scope>
    <source>
        <strain evidence="2 3">S00123</strain>
    </source>
</reference>
<protein>
    <submittedName>
        <fullName evidence="2">Uncharacterized protein</fullName>
    </submittedName>
</protein>
<keyword evidence="3" id="KW-1185">Reference proteome</keyword>
<dbReference type="EMBL" id="JACHKY010000006">
    <property type="protein sequence ID" value="MBB4799648.1"/>
    <property type="molecule type" value="Genomic_DNA"/>
</dbReference>
<sequence length="59" mass="6106">MDSFTALVLIGVLAFVVAGAGFAFAQPRRFTDKDADGAPDATSEEIAKAQDDDGWKSGG</sequence>
<proteinExistence type="predicted"/>